<protein>
    <submittedName>
        <fullName evidence="4">Tyrosine-type recombinase/integrase</fullName>
    </submittedName>
</protein>
<sequence>MVTVREPDDELLPRGGREQGRLAPWFGEFLVHRSTAKPSPNTLKAYRQDYALIADALARAAGVSVADLTLDVLDKTTVRAAFADYALTHQAASMRRCWSTWNMLCDFLFSVDAIVANPMSAVLRPKAPKTLPKAFRADSVERLIATLQSSDDNGARAWPERDLALILTGLLTGMRSAELIAVDLGDLRDAVDDGDGRAKLIHVHGKGNKERVVTVEPAVVDVLGDYLVSRSDRFPDTARRRPRPDVSPWDRFAATDPMFVGGDGRRITRGTLQYRVERAYRRAGINGDRAKGALVHQLRHTFATAMADQNVSIYTLMRMLGHESMNTTQRYTAGAGASVRDAAALNPAYELVSRGAPLPSPEHR</sequence>
<dbReference type="Proteomes" id="UP001596484">
    <property type="component" value="Unassembled WGS sequence"/>
</dbReference>
<dbReference type="SUPFAM" id="SSF56349">
    <property type="entry name" value="DNA breaking-rejoining enzymes"/>
    <property type="match status" value="1"/>
</dbReference>
<dbReference type="PROSITE" id="PS51898">
    <property type="entry name" value="TYR_RECOMBINASE"/>
    <property type="match status" value="1"/>
</dbReference>
<keyword evidence="5" id="KW-1185">Reference proteome</keyword>
<dbReference type="InterPro" id="IPR002104">
    <property type="entry name" value="Integrase_catalytic"/>
</dbReference>
<dbReference type="EMBL" id="JBHTCS010000022">
    <property type="protein sequence ID" value="MFC7449890.1"/>
    <property type="molecule type" value="Genomic_DNA"/>
</dbReference>
<feature type="domain" description="Tyr recombinase" evidence="3">
    <location>
        <begin position="130"/>
        <end position="344"/>
    </location>
</feature>
<reference evidence="5" key="1">
    <citation type="journal article" date="2019" name="Int. J. Syst. Evol. Microbiol.">
        <title>The Global Catalogue of Microorganisms (GCM) 10K type strain sequencing project: providing services to taxonomists for standard genome sequencing and annotation.</title>
        <authorList>
            <consortium name="The Broad Institute Genomics Platform"/>
            <consortium name="The Broad Institute Genome Sequencing Center for Infectious Disease"/>
            <person name="Wu L."/>
            <person name="Ma J."/>
        </authorList>
    </citation>
    <scope>NUCLEOTIDE SEQUENCE [LARGE SCALE GENOMIC DNA]</scope>
    <source>
        <strain evidence="5">ICMP 19430</strain>
    </source>
</reference>
<name>A0ABW2S1L7_9NOCA</name>
<proteinExistence type="predicted"/>
<dbReference type="Pfam" id="PF00589">
    <property type="entry name" value="Phage_integrase"/>
    <property type="match status" value="1"/>
</dbReference>
<dbReference type="InterPro" id="IPR050090">
    <property type="entry name" value="Tyrosine_recombinase_XerCD"/>
</dbReference>
<gene>
    <name evidence="4" type="ORF">ACFQS9_18495</name>
</gene>
<dbReference type="Gene3D" id="1.10.150.130">
    <property type="match status" value="1"/>
</dbReference>
<evidence type="ECO:0000313" key="4">
    <source>
        <dbReference type="EMBL" id="MFC7449890.1"/>
    </source>
</evidence>
<organism evidence="4 5">
    <name type="scientific">Rhodococcus daqingensis</name>
    <dbReference type="NCBI Taxonomy" id="2479363"/>
    <lineage>
        <taxon>Bacteria</taxon>
        <taxon>Bacillati</taxon>
        <taxon>Actinomycetota</taxon>
        <taxon>Actinomycetes</taxon>
        <taxon>Mycobacteriales</taxon>
        <taxon>Nocardiaceae</taxon>
        <taxon>Rhodococcus</taxon>
    </lineage>
</organism>
<dbReference type="PANTHER" id="PTHR30349:SF90">
    <property type="entry name" value="TYROSINE RECOMBINASE XERD"/>
    <property type="match status" value="1"/>
</dbReference>
<dbReference type="Gene3D" id="1.10.443.10">
    <property type="entry name" value="Intergrase catalytic core"/>
    <property type="match status" value="1"/>
</dbReference>
<dbReference type="InterPro" id="IPR013762">
    <property type="entry name" value="Integrase-like_cat_sf"/>
</dbReference>
<evidence type="ECO:0000259" key="3">
    <source>
        <dbReference type="PROSITE" id="PS51898"/>
    </source>
</evidence>
<dbReference type="PANTHER" id="PTHR30349">
    <property type="entry name" value="PHAGE INTEGRASE-RELATED"/>
    <property type="match status" value="1"/>
</dbReference>
<keyword evidence="2" id="KW-0233">DNA recombination</keyword>
<evidence type="ECO:0000256" key="2">
    <source>
        <dbReference type="ARBA" id="ARBA00023172"/>
    </source>
</evidence>
<keyword evidence="1" id="KW-0238">DNA-binding</keyword>
<dbReference type="InterPro" id="IPR010998">
    <property type="entry name" value="Integrase_recombinase_N"/>
</dbReference>
<dbReference type="InterPro" id="IPR011010">
    <property type="entry name" value="DNA_brk_join_enz"/>
</dbReference>
<accession>A0ABW2S1L7</accession>
<dbReference type="RefSeq" id="WP_378407312.1">
    <property type="nucleotide sequence ID" value="NZ_JBHTCS010000022.1"/>
</dbReference>
<comment type="caution">
    <text evidence="4">The sequence shown here is derived from an EMBL/GenBank/DDBJ whole genome shotgun (WGS) entry which is preliminary data.</text>
</comment>
<evidence type="ECO:0000313" key="5">
    <source>
        <dbReference type="Proteomes" id="UP001596484"/>
    </source>
</evidence>
<evidence type="ECO:0000256" key="1">
    <source>
        <dbReference type="ARBA" id="ARBA00023125"/>
    </source>
</evidence>